<accession>A0A6N9TAD1</accession>
<dbReference type="GO" id="GO:0004176">
    <property type="term" value="F:ATP-dependent peptidase activity"/>
    <property type="evidence" value="ECO:0007669"/>
    <property type="project" value="InterPro"/>
</dbReference>
<dbReference type="Proteomes" id="UP000469011">
    <property type="component" value="Unassembled WGS sequence"/>
</dbReference>
<evidence type="ECO:0000313" key="2">
    <source>
        <dbReference type="Proteomes" id="UP000469011"/>
    </source>
</evidence>
<dbReference type="EMBL" id="JAAAMG010000012">
    <property type="protein sequence ID" value="NDW05868.1"/>
    <property type="molecule type" value="Genomic_DNA"/>
</dbReference>
<keyword evidence="2" id="KW-1185">Reference proteome</keyword>
<organism evidence="1 2">
    <name type="scientific">Jiella pacifica</name>
    <dbReference type="NCBI Taxonomy" id="2696469"/>
    <lineage>
        <taxon>Bacteria</taxon>
        <taxon>Pseudomonadati</taxon>
        <taxon>Pseudomonadota</taxon>
        <taxon>Alphaproteobacteria</taxon>
        <taxon>Hyphomicrobiales</taxon>
        <taxon>Aurantimonadaceae</taxon>
        <taxon>Jiella</taxon>
    </lineage>
</organism>
<gene>
    <name evidence="1" type="ORF">GTK09_15705</name>
</gene>
<name>A0A6N9TAD1_9HYPH</name>
<reference evidence="1 2" key="1">
    <citation type="submission" date="2020-01" db="EMBL/GenBank/DDBJ databases">
        <title>Jiella pacifica sp. nov.</title>
        <authorList>
            <person name="Xue Z."/>
            <person name="Zhu S."/>
            <person name="Chen J."/>
            <person name="Yang J."/>
        </authorList>
    </citation>
    <scope>NUCLEOTIDE SEQUENCE [LARGE SCALE GENOMIC DNA]</scope>
    <source>
        <strain evidence="1 2">40Bstr34</strain>
    </source>
</reference>
<dbReference type="AlphaFoldDB" id="A0A6N9TAD1"/>
<dbReference type="Gene3D" id="1.20.58.760">
    <property type="entry name" value="Peptidase M41"/>
    <property type="match status" value="1"/>
</dbReference>
<sequence length="91" mass="10100">MSDLGQATQLVAMIEGRYGLGTRLGLVEKIDEAVVERRLRIAYADALLAAMRDRQAIETLAELAMERRVLGRIALAEFWSAQSSHTLTDPK</sequence>
<evidence type="ECO:0000313" key="1">
    <source>
        <dbReference type="EMBL" id="NDW05868.1"/>
    </source>
</evidence>
<dbReference type="SUPFAM" id="SSF140990">
    <property type="entry name" value="FtsH protease domain-like"/>
    <property type="match status" value="1"/>
</dbReference>
<dbReference type="GO" id="GO:0005524">
    <property type="term" value="F:ATP binding"/>
    <property type="evidence" value="ECO:0007669"/>
    <property type="project" value="InterPro"/>
</dbReference>
<dbReference type="RefSeq" id="WP_163464169.1">
    <property type="nucleotide sequence ID" value="NZ_JAAAMG010000012.1"/>
</dbReference>
<dbReference type="GO" id="GO:0004222">
    <property type="term" value="F:metalloendopeptidase activity"/>
    <property type="evidence" value="ECO:0007669"/>
    <property type="project" value="InterPro"/>
</dbReference>
<comment type="caution">
    <text evidence="1">The sequence shown here is derived from an EMBL/GenBank/DDBJ whole genome shotgun (WGS) entry which is preliminary data.</text>
</comment>
<protein>
    <submittedName>
        <fullName evidence="1">Uncharacterized protein</fullName>
    </submittedName>
</protein>
<proteinExistence type="predicted"/>
<dbReference type="InterPro" id="IPR037219">
    <property type="entry name" value="Peptidase_M41-like"/>
</dbReference>
<dbReference type="GO" id="GO:0006508">
    <property type="term" value="P:proteolysis"/>
    <property type="evidence" value="ECO:0007669"/>
    <property type="project" value="InterPro"/>
</dbReference>